<evidence type="ECO:0000313" key="4">
    <source>
        <dbReference type="Proteomes" id="UP000075635"/>
    </source>
</evidence>
<dbReference type="Gene3D" id="2.160.20.80">
    <property type="entry name" value="E3 ubiquitin-protein ligase SopA"/>
    <property type="match status" value="1"/>
</dbReference>
<comment type="caution">
    <text evidence="3">The sequence shown here is derived from an EMBL/GenBank/DDBJ whole genome shotgun (WGS) entry which is preliminary data.</text>
</comment>
<evidence type="ECO:0000256" key="1">
    <source>
        <dbReference type="SAM" id="SignalP"/>
    </source>
</evidence>
<feature type="signal peptide" evidence="1">
    <location>
        <begin position="1"/>
        <end position="22"/>
    </location>
</feature>
<accession>A0A150RPM8</accession>
<dbReference type="Pfam" id="PF20032">
    <property type="entry name" value="ADYC"/>
    <property type="match status" value="1"/>
</dbReference>
<keyword evidence="1" id="KW-0732">Signal</keyword>
<dbReference type="Pfam" id="PF00805">
    <property type="entry name" value="Pentapeptide"/>
    <property type="match status" value="1"/>
</dbReference>
<dbReference type="InterPro" id="IPR001646">
    <property type="entry name" value="5peptide_repeat"/>
</dbReference>
<reference evidence="3 4" key="1">
    <citation type="submission" date="2014-02" db="EMBL/GenBank/DDBJ databases">
        <title>The small core and large imbalanced accessory genome model reveals a collaborative survival strategy of Sorangium cellulosum strains in nature.</title>
        <authorList>
            <person name="Han K."/>
            <person name="Peng R."/>
            <person name="Blom J."/>
            <person name="Li Y.-Z."/>
        </authorList>
    </citation>
    <scope>NUCLEOTIDE SEQUENCE [LARGE SCALE GENOMIC DNA]</scope>
    <source>
        <strain evidence="3 4">So0011-07</strain>
    </source>
</reference>
<dbReference type="AlphaFoldDB" id="A0A150RPM8"/>
<gene>
    <name evidence="3" type="ORF">BE17_27330</name>
</gene>
<evidence type="ECO:0000313" key="3">
    <source>
        <dbReference type="EMBL" id="KYF82215.1"/>
    </source>
</evidence>
<dbReference type="Proteomes" id="UP000075635">
    <property type="component" value="Unassembled WGS sequence"/>
</dbReference>
<organism evidence="3 4">
    <name type="scientific">Sorangium cellulosum</name>
    <name type="common">Polyangium cellulosum</name>
    <dbReference type="NCBI Taxonomy" id="56"/>
    <lineage>
        <taxon>Bacteria</taxon>
        <taxon>Pseudomonadati</taxon>
        <taxon>Myxococcota</taxon>
        <taxon>Polyangia</taxon>
        <taxon>Polyangiales</taxon>
        <taxon>Polyangiaceae</taxon>
        <taxon>Sorangium</taxon>
    </lineage>
</organism>
<feature type="domain" description="ADYC" evidence="2">
    <location>
        <begin position="97"/>
        <end position="275"/>
    </location>
</feature>
<sequence>MFHRGFLAASMVGLLSLCVGCAAEVDGGEDEEALADGSLALLGSNNLTINGTYLNGTQLNGVRFNGVRFNGVRFNGVSLNATALVGTRESDGRLVSGSDFIGADLEAVLDDLSTVAVRITNVAERGGLRYYTVKYSVVGGVWANICGEGVEAIPLRGTWDAATGAYSDDGSQFTFGCQGAALAKCAEWGYNAWSPRVECNGSSCESRDLSYLHQACVRLVRADYCGDGVPHTRSGTAIDVWDALAIQTETEGSGMSLEAEWTVDGAACVKHTRWKGLAGSNPDRDYIMTHCPQRWAGNDPSCGGGSSTFNKASGFTTPLGQRRLLRNASFTTNVSPL</sequence>
<dbReference type="EMBL" id="JEMB01002290">
    <property type="protein sequence ID" value="KYF82215.1"/>
    <property type="molecule type" value="Genomic_DNA"/>
</dbReference>
<name>A0A150RPM8_SORCE</name>
<proteinExistence type="predicted"/>
<protein>
    <recommendedName>
        <fullName evidence="2">ADYC domain-containing protein</fullName>
    </recommendedName>
</protein>
<dbReference type="SUPFAM" id="SSF141571">
    <property type="entry name" value="Pentapeptide repeat-like"/>
    <property type="match status" value="1"/>
</dbReference>
<feature type="chain" id="PRO_5007568312" description="ADYC domain-containing protein" evidence="1">
    <location>
        <begin position="23"/>
        <end position="337"/>
    </location>
</feature>
<evidence type="ECO:0000259" key="2">
    <source>
        <dbReference type="Pfam" id="PF20032"/>
    </source>
</evidence>
<dbReference type="InterPro" id="IPR045426">
    <property type="entry name" value="ADYC"/>
</dbReference>